<dbReference type="AlphaFoldDB" id="A0A2A5RWF0"/>
<gene>
    <name evidence="1" type="ORF">RU86_GL000736</name>
</gene>
<reference evidence="1 2" key="1">
    <citation type="submission" date="2014-12" db="EMBL/GenBank/DDBJ databases">
        <title>Draft genome sequences of 10 type strains of Lactococcus.</title>
        <authorList>
            <person name="Sun Z."/>
            <person name="Zhong Z."/>
            <person name="Liu W."/>
            <person name="Zhang W."/>
            <person name="Zhang H."/>
        </authorList>
    </citation>
    <scope>NUCLEOTIDE SEQUENCE [LARGE SCALE GENOMIC DNA]</scope>
    <source>
        <strain evidence="1 2">DSM 6634</strain>
    </source>
</reference>
<dbReference type="Proteomes" id="UP000218282">
    <property type="component" value="Unassembled WGS sequence"/>
</dbReference>
<accession>A0A2A5RWF0</accession>
<proteinExistence type="predicted"/>
<protein>
    <submittedName>
        <fullName evidence="1">Uncharacterized protein</fullName>
    </submittedName>
</protein>
<evidence type="ECO:0000313" key="1">
    <source>
        <dbReference type="EMBL" id="PCS05524.1"/>
    </source>
</evidence>
<comment type="caution">
    <text evidence="1">The sequence shown here is derived from an EMBL/GenBank/DDBJ whole genome shotgun (WGS) entry which is preliminary data.</text>
</comment>
<keyword evidence="2" id="KW-1185">Reference proteome</keyword>
<sequence length="38" mass="4291">MIEKTSPIKIVMTKVKLMVNRSGETLKGNIKEMTGDIR</sequence>
<name>A0A2A5RWF0_9LACT</name>
<evidence type="ECO:0000313" key="2">
    <source>
        <dbReference type="Proteomes" id="UP000218282"/>
    </source>
</evidence>
<dbReference type="EMBL" id="JXJW01000016">
    <property type="protein sequence ID" value="PCS05524.1"/>
    <property type="molecule type" value="Genomic_DNA"/>
</dbReference>
<organism evidence="1 2">
    <name type="scientific">Pseudolactococcus piscium</name>
    <dbReference type="NCBI Taxonomy" id="1364"/>
    <lineage>
        <taxon>Bacteria</taxon>
        <taxon>Bacillati</taxon>
        <taxon>Bacillota</taxon>
        <taxon>Bacilli</taxon>
        <taxon>Lactobacillales</taxon>
        <taxon>Streptococcaceae</taxon>
        <taxon>Pseudolactococcus</taxon>
    </lineage>
</organism>